<feature type="transmembrane region" description="Helical" evidence="5">
    <location>
        <begin position="406"/>
        <end position="425"/>
    </location>
</feature>
<dbReference type="NCBIfam" id="TIGR03062">
    <property type="entry name" value="pip_yhgE_Cterm"/>
    <property type="match status" value="1"/>
</dbReference>
<evidence type="ECO:0000259" key="6">
    <source>
        <dbReference type="Pfam" id="PF12698"/>
    </source>
</evidence>
<dbReference type="AlphaFoldDB" id="A0A4Q9Y184"/>
<proteinExistence type="predicted"/>
<dbReference type="Proteomes" id="UP000292648">
    <property type="component" value="Unassembled WGS sequence"/>
</dbReference>
<comment type="subcellular location">
    <subcellularLocation>
        <location evidence="1">Membrane</location>
        <topology evidence="1">Multi-pass membrane protein</topology>
    </subcellularLocation>
</comment>
<dbReference type="PANTHER" id="PTHR43077:SF5">
    <property type="entry name" value="PHAGE INFECTION PROTEIN"/>
    <property type="match status" value="1"/>
</dbReference>
<dbReference type="InterPro" id="IPR017500">
    <property type="entry name" value="Phage_infect_YhgE_N"/>
</dbReference>
<name>A0A4Q9Y184_9LACO</name>
<dbReference type="InterPro" id="IPR051328">
    <property type="entry name" value="T7SS_ABC-Transporter"/>
</dbReference>
<gene>
    <name evidence="7" type="ORF">EUZ87_07180</name>
</gene>
<dbReference type="NCBIfam" id="TIGR03061">
    <property type="entry name" value="pip_yhgE_Nterm"/>
    <property type="match status" value="1"/>
</dbReference>
<dbReference type="PANTHER" id="PTHR43077">
    <property type="entry name" value="TRANSPORT PERMEASE YVFS-RELATED"/>
    <property type="match status" value="1"/>
</dbReference>
<dbReference type="GO" id="GO:0016020">
    <property type="term" value="C:membrane"/>
    <property type="evidence" value="ECO:0007669"/>
    <property type="project" value="UniProtKB-SubCell"/>
</dbReference>
<dbReference type="Gene3D" id="3.40.1710.10">
    <property type="entry name" value="abc type-2 transporter like domain"/>
    <property type="match status" value="1"/>
</dbReference>
<feature type="transmembrane region" description="Helical" evidence="5">
    <location>
        <begin position="378"/>
        <end position="399"/>
    </location>
</feature>
<evidence type="ECO:0000313" key="7">
    <source>
        <dbReference type="EMBL" id="TBX42539.1"/>
    </source>
</evidence>
<keyword evidence="2 5" id="KW-0812">Transmembrane</keyword>
<sequence length="469" mass="50904">MFKTEWQQLIHQHGMCFVLIAIALIPAIYCWLYLSSMWNTYGKMANVPVVNHDITQNYNGRTIKIGHNLVQALNRSDSLDYQDVNRRTAATGLKNGKYYMIITIPSDFSKNATTLLSTHPQQLHLYYRISSGRNYIVSKMTTGAATAIENRVATQVTKMYATILLGTLHQVTHGMSAASRGNLALATGSNQLQAGVNKLSVGAQHLNSDLIAFQAKRPINATTQLTKQGLAQLTAGMTQLEHGLNTENTDLTQVATGNTTLATNLITSAHLLATINDRTANINALATPVRSTVTDETAVPNNGTGMAPFAIAIGLFVGGIALGTMYDAETPSKKPRHFLTWWASKMSIVGSVGVLQALLLDGSLNHVVNLTAKSPSSLFWLLLLGSLTFLSIIFCLRILLGGFGTWLITIILVLQLSASSGLYPIQLTSSFASNLTPYLPMTYLIDACAMPSHWAARSVPILWSCCWSS</sequence>
<reference evidence="7 8" key="1">
    <citation type="submission" date="2019-01" db="EMBL/GenBank/DDBJ databases">
        <title>Draft genome sequence of Lactobacillus paraplantarum OSY-TC318, a Producer of the novel lantibiotic Paraplantaracin TC318.</title>
        <authorList>
            <person name="Hussein W.E."/>
            <person name="Huang E."/>
            <person name="Yousef A.E."/>
        </authorList>
    </citation>
    <scope>NUCLEOTIDE SEQUENCE [LARGE SCALE GENOMIC DNA]</scope>
    <source>
        <strain evidence="7 8">OSY-TC318</strain>
    </source>
</reference>
<accession>A0A4Q9Y184</accession>
<evidence type="ECO:0000256" key="3">
    <source>
        <dbReference type="ARBA" id="ARBA00022989"/>
    </source>
</evidence>
<keyword evidence="3 5" id="KW-1133">Transmembrane helix</keyword>
<evidence type="ECO:0000256" key="2">
    <source>
        <dbReference type="ARBA" id="ARBA00022692"/>
    </source>
</evidence>
<organism evidence="7 8">
    <name type="scientific">Lactiplantibacillus paraplantarum</name>
    <dbReference type="NCBI Taxonomy" id="60520"/>
    <lineage>
        <taxon>Bacteria</taxon>
        <taxon>Bacillati</taxon>
        <taxon>Bacillota</taxon>
        <taxon>Bacilli</taxon>
        <taxon>Lactobacillales</taxon>
        <taxon>Lactobacillaceae</taxon>
        <taxon>Lactiplantibacillus</taxon>
    </lineage>
</organism>
<dbReference type="Pfam" id="PF12698">
    <property type="entry name" value="ABC2_membrane_3"/>
    <property type="match status" value="1"/>
</dbReference>
<evidence type="ECO:0000313" key="8">
    <source>
        <dbReference type="Proteomes" id="UP000292648"/>
    </source>
</evidence>
<dbReference type="InterPro" id="IPR017501">
    <property type="entry name" value="Phage_infect_YhgE_C"/>
</dbReference>
<evidence type="ECO:0000256" key="5">
    <source>
        <dbReference type="SAM" id="Phobius"/>
    </source>
</evidence>
<comment type="caution">
    <text evidence="7">The sequence shown here is derived from an EMBL/GenBank/DDBJ whole genome shotgun (WGS) entry which is preliminary data.</text>
</comment>
<dbReference type="EMBL" id="SEHH01000057">
    <property type="protein sequence ID" value="TBX42539.1"/>
    <property type="molecule type" value="Genomic_DNA"/>
</dbReference>
<protein>
    <recommendedName>
        <fullName evidence="6">ABC-2 type transporter transmembrane domain-containing protein</fullName>
    </recommendedName>
</protein>
<feature type="transmembrane region" description="Helical" evidence="5">
    <location>
        <begin position="338"/>
        <end position="358"/>
    </location>
</feature>
<feature type="transmembrane region" description="Helical" evidence="5">
    <location>
        <begin position="12"/>
        <end position="34"/>
    </location>
</feature>
<dbReference type="InterPro" id="IPR013525">
    <property type="entry name" value="ABC2_TM"/>
</dbReference>
<dbReference type="GO" id="GO:0140359">
    <property type="term" value="F:ABC-type transporter activity"/>
    <property type="evidence" value="ECO:0007669"/>
    <property type="project" value="InterPro"/>
</dbReference>
<feature type="transmembrane region" description="Helical" evidence="5">
    <location>
        <begin position="306"/>
        <end position="326"/>
    </location>
</feature>
<feature type="domain" description="ABC-2 type transporter transmembrane" evidence="6">
    <location>
        <begin position="18"/>
        <end position="448"/>
    </location>
</feature>
<evidence type="ECO:0000256" key="4">
    <source>
        <dbReference type="ARBA" id="ARBA00023136"/>
    </source>
</evidence>
<evidence type="ECO:0000256" key="1">
    <source>
        <dbReference type="ARBA" id="ARBA00004141"/>
    </source>
</evidence>
<keyword evidence="4 5" id="KW-0472">Membrane</keyword>